<dbReference type="Proteomes" id="UP000754710">
    <property type="component" value="Unassembled WGS sequence"/>
</dbReference>
<protein>
    <recommendedName>
        <fullName evidence="4">Transposase</fullName>
    </recommendedName>
</protein>
<evidence type="ECO:0008006" key="4">
    <source>
        <dbReference type="Google" id="ProtNLM"/>
    </source>
</evidence>
<evidence type="ECO:0000313" key="3">
    <source>
        <dbReference type="Proteomes" id="UP000754710"/>
    </source>
</evidence>
<comment type="caution">
    <text evidence="2">The sequence shown here is derived from an EMBL/GenBank/DDBJ whole genome shotgun (WGS) entry which is preliminary data.</text>
</comment>
<dbReference type="RefSeq" id="WP_221023512.1">
    <property type="nucleotide sequence ID" value="NZ_JAIEZQ010000001.1"/>
</dbReference>
<keyword evidence="3" id="KW-1185">Reference proteome</keyword>
<name>A0ABS7RJI2_9ACTN</name>
<organism evidence="2 3">
    <name type="scientific">Nocardioides jiangsuensis</name>
    <dbReference type="NCBI Taxonomy" id="2866161"/>
    <lineage>
        <taxon>Bacteria</taxon>
        <taxon>Bacillati</taxon>
        <taxon>Actinomycetota</taxon>
        <taxon>Actinomycetes</taxon>
        <taxon>Propionibacteriales</taxon>
        <taxon>Nocardioidaceae</taxon>
        <taxon>Nocardioides</taxon>
    </lineage>
</organism>
<gene>
    <name evidence="2" type="ORF">K1X13_02825</name>
</gene>
<sequence length="324" mass="34778">MPGAADGGADDVAVRDLTAAAEELYALGPDAFTARRNELAKEAKGAGDKDLAARVGKLPKPSTAAWVVNMLVRHDPDQVDQVLMLGAALREAQENMAGEELRQLGRQRRQLTAAVTTQARVLAADLGTRVGDAVADQVEETLRAAMVDEGAAAAVRTAALVRPLSASGVEGAEITGAVALPELLGEHAVRFASLERPARRAAGTAAPAEEEQPARAELSVVPDENRELDEAEQHLAEAESAAAGADKKLAKAERRVAKLEARTLQLQAELEELRRKAAEVEHRIETNDEELADAEERRDGRREIADDLRRVLAEAREKLDRLRS</sequence>
<evidence type="ECO:0000313" key="2">
    <source>
        <dbReference type="EMBL" id="MBY9073747.1"/>
    </source>
</evidence>
<reference evidence="2 3" key="1">
    <citation type="submission" date="2021-08" db="EMBL/GenBank/DDBJ databases">
        <title>Nocardioides bacterium WL0053 sp. nov., isolated from the sediment.</title>
        <authorList>
            <person name="Wang L."/>
            <person name="Zhang D."/>
            <person name="Zhang A."/>
        </authorList>
    </citation>
    <scope>NUCLEOTIDE SEQUENCE [LARGE SCALE GENOMIC DNA]</scope>
    <source>
        <strain evidence="2 3">WL0053</strain>
    </source>
</reference>
<proteinExistence type="predicted"/>
<dbReference type="SUPFAM" id="SSF57997">
    <property type="entry name" value="Tropomyosin"/>
    <property type="match status" value="1"/>
</dbReference>
<accession>A0ABS7RJI2</accession>
<feature type="region of interest" description="Disordered" evidence="1">
    <location>
        <begin position="200"/>
        <end position="222"/>
    </location>
</feature>
<dbReference type="EMBL" id="JAIEZQ010000001">
    <property type="protein sequence ID" value="MBY9073747.1"/>
    <property type="molecule type" value="Genomic_DNA"/>
</dbReference>
<evidence type="ECO:0000256" key="1">
    <source>
        <dbReference type="SAM" id="MobiDB-lite"/>
    </source>
</evidence>
<dbReference type="Gene3D" id="1.20.5.340">
    <property type="match status" value="1"/>
</dbReference>